<evidence type="ECO:0000259" key="2">
    <source>
        <dbReference type="Pfam" id="PF13944"/>
    </source>
</evidence>
<dbReference type="RefSeq" id="WP_154328175.1">
    <property type="nucleotide sequence ID" value="NZ_CP045696.1"/>
</dbReference>
<feature type="chain" id="PRO_5026763323" description="Lipocalin-like domain-containing protein" evidence="1">
    <location>
        <begin position="20"/>
        <end position="180"/>
    </location>
</feature>
<comment type="caution">
    <text evidence="3">The sequence shown here is derived from an EMBL/GenBank/DDBJ whole genome shotgun (WGS) entry which is preliminary data.</text>
</comment>
<sequence length="180" mass="18911">MKKFLTLVAALCCAVAAMATDYDGLLTVVVNNDTTRQEAKISLTQSANGYKFSLNNFMLKAGDQVLGVGNIALDSLTAAPQYGYKTIAVKKSVNIAAGTDPSVETWVGPMLGPVPLNLTANFVDDALDFSISIYMAALEQNVNVHFFGTAPVAASGDLNGDGVTNVTDVTTLVQMILNAK</sequence>
<evidence type="ECO:0000256" key="1">
    <source>
        <dbReference type="SAM" id="SignalP"/>
    </source>
</evidence>
<dbReference type="AlphaFoldDB" id="A0A6L5XGK0"/>
<protein>
    <recommendedName>
        <fullName evidence="2">Lipocalin-like domain-containing protein</fullName>
    </recommendedName>
</protein>
<gene>
    <name evidence="3" type="ORF">FYJ29_12735</name>
</gene>
<evidence type="ECO:0000313" key="4">
    <source>
        <dbReference type="Proteomes" id="UP000483362"/>
    </source>
</evidence>
<evidence type="ECO:0000313" key="3">
    <source>
        <dbReference type="EMBL" id="MSS18613.1"/>
    </source>
</evidence>
<organism evidence="3 4">
    <name type="scientific">Sodaliphilus pleomorphus</name>
    <dbReference type="NCBI Taxonomy" id="2606626"/>
    <lineage>
        <taxon>Bacteria</taxon>
        <taxon>Pseudomonadati</taxon>
        <taxon>Bacteroidota</taxon>
        <taxon>Bacteroidia</taxon>
        <taxon>Bacteroidales</taxon>
        <taxon>Muribaculaceae</taxon>
        <taxon>Sodaliphilus</taxon>
    </lineage>
</organism>
<accession>A0A6L5XGK0</accession>
<dbReference type="Proteomes" id="UP000483362">
    <property type="component" value="Unassembled WGS sequence"/>
</dbReference>
<dbReference type="InterPro" id="IPR024311">
    <property type="entry name" value="Lipocalin-like"/>
</dbReference>
<feature type="signal peptide" evidence="1">
    <location>
        <begin position="1"/>
        <end position="19"/>
    </location>
</feature>
<name>A0A6L5XGK0_9BACT</name>
<dbReference type="EMBL" id="VULT01000026">
    <property type="protein sequence ID" value="MSS18613.1"/>
    <property type="molecule type" value="Genomic_DNA"/>
</dbReference>
<feature type="domain" description="Lipocalin-like" evidence="2">
    <location>
        <begin position="19"/>
        <end position="149"/>
    </location>
</feature>
<reference evidence="3 4" key="1">
    <citation type="submission" date="2019-08" db="EMBL/GenBank/DDBJ databases">
        <title>In-depth cultivation of the pig gut microbiome towards novel bacterial diversity and tailored functional studies.</title>
        <authorList>
            <person name="Wylensek D."/>
            <person name="Hitch T.C.A."/>
            <person name="Clavel T."/>
        </authorList>
    </citation>
    <scope>NUCLEOTIDE SEQUENCE [LARGE SCALE GENOMIC DNA]</scope>
    <source>
        <strain evidence="3 4">Oil-RF-744-WCA-WT-10</strain>
    </source>
</reference>
<keyword evidence="4" id="KW-1185">Reference proteome</keyword>
<proteinExistence type="predicted"/>
<keyword evidence="1" id="KW-0732">Signal</keyword>
<dbReference type="Pfam" id="PF13944">
    <property type="entry name" value="Calycin_like"/>
    <property type="match status" value="1"/>
</dbReference>